<accession>A0A0R3W250</accession>
<dbReference type="InterPro" id="IPR013098">
    <property type="entry name" value="Ig_I-set"/>
</dbReference>
<dbReference type="PANTHER" id="PTHR44170">
    <property type="entry name" value="PROTEIN SIDEKICK"/>
    <property type="match status" value="1"/>
</dbReference>
<dbReference type="PANTHER" id="PTHR44170:SF6">
    <property type="entry name" value="CONTACTIN"/>
    <property type="match status" value="1"/>
</dbReference>
<dbReference type="SMART" id="SM00408">
    <property type="entry name" value="IGc2"/>
    <property type="match status" value="4"/>
</dbReference>
<feature type="region of interest" description="Disordered" evidence="7">
    <location>
        <begin position="132"/>
        <end position="161"/>
    </location>
</feature>
<name>A0A0R3W250_TAEAS</name>
<evidence type="ECO:0000256" key="7">
    <source>
        <dbReference type="SAM" id="MobiDB-lite"/>
    </source>
</evidence>
<dbReference type="InterPro" id="IPR003598">
    <property type="entry name" value="Ig_sub2"/>
</dbReference>
<dbReference type="SMART" id="SM00248">
    <property type="entry name" value="ANK"/>
    <property type="match status" value="2"/>
</dbReference>
<dbReference type="InterPro" id="IPR013783">
    <property type="entry name" value="Ig-like_fold"/>
</dbReference>
<dbReference type="SMART" id="SM00184">
    <property type="entry name" value="RING"/>
    <property type="match status" value="2"/>
</dbReference>
<dbReference type="Pfam" id="PF13857">
    <property type="entry name" value="Ank_5"/>
    <property type="match status" value="1"/>
</dbReference>
<feature type="domain" description="Fibronectin type-III" evidence="10">
    <location>
        <begin position="1349"/>
        <end position="1456"/>
    </location>
</feature>
<feature type="domain" description="Ig-like" evidence="9">
    <location>
        <begin position="706"/>
        <end position="791"/>
    </location>
</feature>
<dbReference type="PROSITE" id="PS50088">
    <property type="entry name" value="ANK_REPEAT"/>
    <property type="match status" value="1"/>
</dbReference>
<dbReference type="Pfam" id="PF00041">
    <property type="entry name" value="fn3"/>
    <property type="match status" value="4"/>
</dbReference>
<evidence type="ECO:0000259" key="9">
    <source>
        <dbReference type="PROSITE" id="PS50835"/>
    </source>
</evidence>
<dbReference type="PROSITE" id="PS50297">
    <property type="entry name" value="ANK_REP_REGION"/>
    <property type="match status" value="1"/>
</dbReference>
<keyword evidence="2 6" id="KW-0863">Zinc-finger</keyword>
<evidence type="ECO:0000256" key="5">
    <source>
        <dbReference type="PROSITE-ProRule" id="PRU00023"/>
    </source>
</evidence>
<feature type="region of interest" description="Disordered" evidence="7">
    <location>
        <begin position="283"/>
        <end position="305"/>
    </location>
</feature>
<feature type="domain" description="Fibronectin type-III" evidence="10">
    <location>
        <begin position="1461"/>
        <end position="1560"/>
    </location>
</feature>
<dbReference type="InterPro" id="IPR036116">
    <property type="entry name" value="FN3_sf"/>
</dbReference>
<proteinExistence type="predicted"/>
<dbReference type="GO" id="GO:0008270">
    <property type="term" value="F:zinc ion binding"/>
    <property type="evidence" value="ECO:0007669"/>
    <property type="project" value="UniProtKB-KW"/>
</dbReference>
<dbReference type="SUPFAM" id="SSF48726">
    <property type="entry name" value="Immunoglobulin"/>
    <property type="match status" value="4"/>
</dbReference>
<dbReference type="InterPro" id="IPR036179">
    <property type="entry name" value="Ig-like_dom_sf"/>
</dbReference>
<dbReference type="InterPro" id="IPR003961">
    <property type="entry name" value="FN3_dom"/>
</dbReference>
<dbReference type="Pfam" id="PF13895">
    <property type="entry name" value="Ig_2"/>
    <property type="match status" value="1"/>
</dbReference>
<evidence type="ECO:0000256" key="6">
    <source>
        <dbReference type="PROSITE-ProRule" id="PRU00175"/>
    </source>
</evidence>
<keyword evidence="4" id="KW-1015">Disulfide bond</keyword>
<dbReference type="InterPro" id="IPR007110">
    <property type="entry name" value="Ig-like_dom"/>
</dbReference>
<evidence type="ECO:0000256" key="4">
    <source>
        <dbReference type="ARBA" id="ARBA00023157"/>
    </source>
</evidence>
<dbReference type="InterPro" id="IPR013083">
    <property type="entry name" value="Znf_RING/FYVE/PHD"/>
</dbReference>
<evidence type="ECO:0000256" key="3">
    <source>
        <dbReference type="ARBA" id="ARBA00022833"/>
    </source>
</evidence>
<evidence type="ECO:0000259" key="8">
    <source>
        <dbReference type="PROSITE" id="PS50089"/>
    </source>
</evidence>
<evidence type="ECO:0000313" key="11">
    <source>
        <dbReference type="WBParaSite" id="TASK_0000385701-mRNA-1"/>
    </source>
</evidence>
<dbReference type="WBParaSite" id="TASK_0000385701-mRNA-1">
    <property type="protein sequence ID" value="TASK_0000385701-mRNA-1"/>
    <property type="gene ID" value="TASK_0000385701"/>
</dbReference>
<dbReference type="Gene3D" id="3.30.40.10">
    <property type="entry name" value="Zinc/RING finger domain, C3HC4 (zinc finger)"/>
    <property type="match status" value="1"/>
</dbReference>
<protein>
    <submittedName>
        <fullName evidence="11">RING-type E3 ubiquitin transferase</fullName>
    </submittedName>
</protein>
<feature type="domain" description="Ig-like" evidence="9">
    <location>
        <begin position="815"/>
        <end position="912"/>
    </location>
</feature>
<dbReference type="InterPro" id="IPR036770">
    <property type="entry name" value="Ankyrin_rpt-contain_sf"/>
</dbReference>
<feature type="compositionally biased region" description="Polar residues" evidence="7">
    <location>
        <begin position="146"/>
        <end position="161"/>
    </location>
</feature>
<organism evidence="11">
    <name type="scientific">Taenia asiatica</name>
    <name type="common">Asian tapeworm</name>
    <dbReference type="NCBI Taxonomy" id="60517"/>
    <lineage>
        <taxon>Eukaryota</taxon>
        <taxon>Metazoa</taxon>
        <taxon>Spiralia</taxon>
        <taxon>Lophotrochozoa</taxon>
        <taxon>Platyhelminthes</taxon>
        <taxon>Cestoda</taxon>
        <taxon>Eucestoda</taxon>
        <taxon>Cyclophyllidea</taxon>
        <taxon>Taeniidae</taxon>
        <taxon>Taenia</taxon>
    </lineage>
</organism>
<feature type="domain" description="Ig-like" evidence="9">
    <location>
        <begin position="918"/>
        <end position="1018"/>
    </location>
</feature>
<dbReference type="Pfam" id="PF07679">
    <property type="entry name" value="I-set"/>
    <property type="match status" value="2"/>
</dbReference>
<feature type="repeat" description="ANK" evidence="5">
    <location>
        <begin position="79"/>
        <end position="111"/>
    </location>
</feature>
<dbReference type="Gene3D" id="1.25.40.20">
    <property type="entry name" value="Ankyrin repeat-containing domain"/>
    <property type="match status" value="1"/>
</dbReference>
<dbReference type="Gene3D" id="2.60.40.10">
    <property type="entry name" value="Immunoglobulins"/>
    <property type="match status" value="8"/>
</dbReference>
<dbReference type="CDD" id="cd00063">
    <property type="entry name" value="FN3"/>
    <property type="match status" value="4"/>
</dbReference>
<dbReference type="PROSITE" id="PS50853">
    <property type="entry name" value="FN3"/>
    <property type="match status" value="3"/>
</dbReference>
<dbReference type="InterPro" id="IPR001841">
    <property type="entry name" value="Znf_RING"/>
</dbReference>
<feature type="region of interest" description="Disordered" evidence="7">
    <location>
        <begin position="617"/>
        <end position="652"/>
    </location>
</feature>
<feature type="domain" description="Ig-like" evidence="9">
    <location>
        <begin position="1022"/>
        <end position="1126"/>
    </location>
</feature>
<sequence length="1604" mass="175758">LMSYCDQMPWLLDEARPDGFTPLHLSVLYSHTAIVDCLLLLPPATTGPTATGTSGGTAVNVNAESALMLAGSSGTTLGNRLTPLHLAVQKGNAPVVCLLLARGALPCARDAAGKSPLDLSLALLRRSTTASASVSAAPADPSPSDINLSETSQSESPQRTTVVEGNRIELSMVPFLASVARYLVVSANCVSPPREEQSLQSLPSVLRSRIESVVQTALNSGISAPLLIAACLVAAVGLQPRDVEPADLVAPPACLSTLEDSVLELALQQCFLEACLASAASTEVPTATNDDGSSGGDNDRSGGLMHQQHCLLDNSETSTLNDFFATDNRSETRVLQSGTVSPTGSSMSIANFLVPSEWSAGAAMPAELSHQQQKQADFPLNLLELSEELRECMVCSSRDRGALLTPCGHIVACQQCTQLLKKCIICRQQVEAYREIPACRECTFRPAVTLTRSCNHFLVCRECLVPRVARLNRALEVAGDDDDEQTKPEWLLGEGEGEQRRHQLLLSLFNAGELCPDGVCPECGQIVTAVWSLEVAVGGIGTAMERFPAFPPSAVDTGTARRTALISTNSQDLLVPIAVSQTSTVWMASENNQVVAASAMAPRCLVPKGIFTSTSRETLPRYTQAGGTNARPNNMRPSGSVISSGQSSSRELKRLQHELQAMREQDSGIYVCMITMYQLGSRLSDSPKSPDMPLEVMESNYRTQEPRIYDSFPAIWPSDPIRGHPVRIECFAGGSVQSGPLQYTWRRLDGVPIPLNRLRELNRVIDIPHVQPEDQGVYECSLICTHQVELSQQVTDSRGSQAVPRTVSLQIRALPYFTNKAKDNVVAVNTTVTIVCEADGIPEPTQYWYRNGVRVRDLIESGQLDATRYVLTDGTREPASLIISNVVTADSAMFDCIAINSLGSVSSSGELRVLAFAPNFQKNPMVPVLGMVGRSAVMICQPEAAPDPTITWFFQGAVLAPIASTIDPTTGEPSCPITYCTLPSGNLLVAQLTRMQEGLYECRALNRFGMASTSAHLTVINPLVLTLQPQNTIVDVNSTVIVPCKANVSSFLDVNYAWFYEDVEIKFDRLDVDARRYETTKFLRPYDRNFGFLHIVNIQLYDAGRYTCEAQTPLSRDRATAYILVAGPPGPCAGVEAATIPDTELVMVNWTIGADHFHAIKYFIIEAKVANEPWSVVVTRLNDTADIVIGQNTKRRTTTIGNLYSNIPYQLRVRAVNAMGVGEPSRPSRGIVTLPKAPTKMAQNVTGGGGKEGTLVVKWEPLAYVEQNGEGFHYVLRWRAWEDTEYTTTLVYEPSPVPDTTWVQYTVSLPVLRYYKPYEVTIQAVNNQGSGPITDPVVIMSAARLLVTAPRNQQANQYNGSALLITWEPPLLTGEEGPLLGYRLIYWRRNLECLGIESDIERFEQGQRRTLYGADLTSGFIIGLEQDIYYCVAVQAFNTAGDGPPSGFAEQTTYKLWPQNFPTMVQLNSTHYPRTVRVSWIGVQTTLNEEAVLGYRIRYWLVGSNYKEAHTDVDVRLRTYGYVQNLDINKRYNLRVYAYSRGGVGKMSSPIMQFQMIPKDQCVPGASWEGPDIRYNLVCSALKMRWSIWAIPWTFILLFEQLSL</sequence>
<dbReference type="PROSITE" id="PS50089">
    <property type="entry name" value="ZF_RING_2"/>
    <property type="match status" value="1"/>
</dbReference>
<dbReference type="InterPro" id="IPR003599">
    <property type="entry name" value="Ig_sub"/>
</dbReference>
<feature type="compositionally biased region" description="Low complexity" evidence="7">
    <location>
        <begin position="132"/>
        <end position="145"/>
    </location>
</feature>
<evidence type="ECO:0000259" key="10">
    <source>
        <dbReference type="PROSITE" id="PS50853"/>
    </source>
</evidence>
<feature type="compositionally biased region" description="Polar residues" evidence="7">
    <location>
        <begin position="625"/>
        <end position="637"/>
    </location>
</feature>
<feature type="compositionally biased region" description="Low complexity" evidence="7">
    <location>
        <begin position="638"/>
        <end position="649"/>
    </location>
</feature>
<feature type="domain" description="Fibronectin type-III" evidence="10">
    <location>
        <begin position="1234"/>
        <end position="1344"/>
    </location>
</feature>
<dbReference type="FunFam" id="2.60.40.10:FF:000035">
    <property type="entry name" value="Contactin 1"/>
    <property type="match status" value="1"/>
</dbReference>
<dbReference type="GO" id="GO:0098609">
    <property type="term" value="P:cell-cell adhesion"/>
    <property type="evidence" value="ECO:0007669"/>
    <property type="project" value="TreeGrafter"/>
</dbReference>
<dbReference type="Pfam" id="PF13920">
    <property type="entry name" value="zf-C3HC4_3"/>
    <property type="match status" value="1"/>
</dbReference>
<evidence type="ECO:0000256" key="1">
    <source>
        <dbReference type="ARBA" id="ARBA00022737"/>
    </source>
</evidence>
<dbReference type="STRING" id="60517.A0A0R3W250"/>
<dbReference type="SMART" id="SM00409">
    <property type="entry name" value="IG"/>
    <property type="match status" value="4"/>
</dbReference>
<keyword evidence="5" id="KW-0040">ANK repeat</keyword>
<keyword evidence="2 6" id="KW-0479">Metal-binding</keyword>
<feature type="domain" description="RING-type" evidence="8">
    <location>
        <begin position="392"/>
        <end position="427"/>
    </location>
</feature>
<keyword evidence="3" id="KW-0862">Zinc</keyword>
<dbReference type="SMART" id="SM00060">
    <property type="entry name" value="FN3"/>
    <property type="match status" value="4"/>
</dbReference>
<dbReference type="SUPFAM" id="SSF48403">
    <property type="entry name" value="Ankyrin repeat"/>
    <property type="match status" value="1"/>
</dbReference>
<evidence type="ECO:0000256" key="2">
    <source>
        <dbReference type="ARBA" id="ARBA00022771"/>
    </source>
</evidence>
<dbReference type="PROSITE" id="PS50835">
    <property type="entry name" value="IG_LIKE"/>
    <property type="match status" value="4"/>
</dbReference>
<reference evidence="11" key="1">
    <citation type="submission" date="2017-02" db="UniProtKB">
        <authorList>
            <consortium name="WormBaseParasite"/>
        </authorList>
    </citation>
    <scope>IDENTIFICATION</scope>
</reference>
<dbReference type="InterPro" id="IPR002110">
    <property type="entry name" value="Ankyrin_rpt"/>
</dbReference>
<keyword evidence="1" id="KW-0677">Repeat</keyword>
<dbReference type="SUPFAM" id="SSF49265">
    <property type="entry name" value="Fibronectin type III"/>
    <property type="match status" value="2"/>
</dbReference>